<name>T2IFG6_CROWT</name>
<dbReference type="RefSeq" id="WP_021830825.1">
    <property type="nucleotide sequence ID" value="NZ_CAQK01000493.1"/>
</dbReference>
<sequence length="66" mass="7049">MNYTPNEDFIRLTGDASDYNILGAAGSGFSAIYLADPNNSSNPGELIAYVMGAEANDLTIDYIQVL</sequence>
<dbReference type="Proteomes" id="UP000018348">
    <property type="component" value="Unassembled WGS sequence"/>
</dbReference>
<comment type="caution">
    <text evidence="1">The sequence shown here is derived from an EMBL/GenBank/DDBJ whole genome shotgun (WGS) entry which is preliminary data.</text>
</comment>
<organism evidence="1 2">
    <name type="scientific">Crocosphaera watsonii WH 8502</name>
    <dbReference type="NCBI Taxonomy" id="423474"/>
    <lineage>
        <taxon>Bacteria</taxon>
        <taxon>Bacillati</taxon>
        <taxon>Cyanobacteriota</taxon>
        <taxon>Cyanophyceae</taxon>
        <taxon>Oscillatoriophycideae</taxon>
        <taxon>Chroococcales</taxon>
        <taxon>Aphanothecaceae</taxon>
        <taxon>Crocosphaera</taxon>
    </lineage>
</organism>
<reference evidence="1 2" key="1">
    <citation type="submission" date="2013-01" db="EMBL/GenBank/DDBJ databases">
        <authorList>
            <person name="Bench S."/>
        </authorList>
    </citation>
    <scope>NUCLEOTIDE SEQUENCE [LARGE SCALE GENOMIC DNA]</scope>
    <source>
        <strain evidence="1 2">WH 8502</strain>
    </source>
</reference>
<accession>T2IFG6</accession>
<evidence type="ECO:0000313" key="2">
    <source>
        <dbReference type="Proteomes" id="UP000018348"/>
    </source>
</evidence>
<evidence type="ECO:0000313" key="1">
    <source>
        <dbReference type="EMBL" id="CCQ51577.1"/>
    </source>
</evidence>
<reference evidence="1 2" key="2">
    <citation type="submission" date="2013-09" db="EMBL/GenBank/DDBJ databases">
        <title>Whole genome comparison of six Crocosphaera watsonii strains with differing phenotypes.</title>
        <authorList>
            <person name="Bench S.R."/>
            <person name="Heller P."/>
            <person name="Frank I."/>
            <person name="Arciniega M."/>
            <person name="Shilova I.N."/>
            <person name="Zehr J.P."/>
        </authorList>
    </citation>
    <scope>NUCLEOTIDE SEQUENCE [LARGE SCALE GENOMIC DNA]</scope>
    <source>
        <strain evidence="1 2">WH 8502</strain>
    </source>
</reference>
<gene>
    <name evidence="1" type="ORF">CWATWH8502_4867</name>
</gene>
<proteinExistence type="predicted"/>
<dbReference type="AlphaFoldDB" id="T2IFG6"/>
<protein>
    <submittedName>
        <fullName evidence="1">Uncharacterized protein</fullName>
    </submittedName>
</protein>
<dbReference type="EMBL" id="CAQK01000493">
    <property type="protein sequence ID" value="CCQ51577.1"/>
    <property type="molecule type" value="Genomic_DNA"/>
</dbReference>